<dbReference type="Gene3D" id="3.40.50.170">
    <property type="entry name" value="Formyl transferase, N-terminal domain"/>
    <property type="match status" value="1"/>
</dbReference>
<feature type="active site" description="Proton donor" evidence="4">
    <location>
        <position position="108"/>
    </location>
</feature>
<dbReference type="UniPathway" id="UPA00074">
    <property type="reaction ID" value="UER00126"/>
</dbReference>
<keyword evidence="3 4" id="KW-0658">Purine biosynthesis</keyword>
<protein>
    <recommendedName>
        <fullName evidence="4">Phosphoribosylglycinamide formyltransferase</fullName>
        <ecNumber evidence="4">2.1.2.2</ecNumber>
    </recommendedName>
    <alternativeName>
        <fullName evidence="4">5'-phosphoribosylglycinamide transformylase</fullName>
    </alternativeName>
    <alternativeName>
        <fullName evidence="4">GAR transformylase</fullName>
        <shortName evidence="4">GART</shortName>
    </alternativeName>
</protein>
<dbReference type="Pfam" id="PF00551">
    <property type="entry name" value="Formyl_trans_N"/>
    <property type="match status" value="1"/>
</dbReference>
<comment type="catalytic activity">
    <reaction evidence="4">
        <text>N(1)-(5-phospho-beta-D-ribosyl)glycinamide + (6R)-10-formyltetrahydrofolate = N(2)-formyl-N(1)-(5-phospho-beta-D-ribosyl)glycinamide + (6S)-5,6,7,8-tetrahydrofolate + H(+)</text>
        <dbReference type="Rhea" id="RHEA:15053"/>
        <dbReference type="ChEBI" id="CHEBI:15378"/>
        <dbReference type="ChEBI" id="CHEBI:57453"/>
        <dbReference type="ChEBI" id="CHEBI:143788"/>
        <dbReference type="ChEBI" id="CHEBI:147286"/>
        <dbReference type="ChEBI" id="CHEBI:195366"/>
        <dbReference type="EC" id="2.1.2.2"/>
    </reaction>
</comment>
<feature type="site" description="Raises pKa of active site His" evidence="4">
    <location>
        <position position="144"/>
    </location>
</feature>
<comment type="pathway">
    <text evidence="1 4">Purine metabolism; IMP biosynthesis via de novo pathway; N(2)-formyl-N(1)-(5-phospho-D-ribosyl)glycinamide from N(1)-(5-phospho-D-ribosyl)glycinamide (10-formyl THF route): step 1/1.</text>
</comment>
<reference evidence="7" key="1">
    <citation type="submission" date="2017-11" db="EMBL/GenBank/DDBJ databases">
        <authorList>
            <person name="Zhu W."/>
        </authorList>
    </citation>
    <scope>NUCLEOTIDE SEQUENCE [LARGE SCALE GENOMIC DNA]</scope>
    <source>
        <strain evidence="7">CAU 1051</strain>
    </source>
</reference>
<dbReference type="EMBL" id="PIOD01000008">
    <property type="protein sequence ID" value="RDW18965.1"/>
    <property type="molecule type" value="Genomic_DNA"/>
</dbReference>
<dbReference type="GO" id="GO:0006189">
    <property type="term" value="P:'de novo' IMP biosynthetic process"/>
    <property type="evidence" value="ECO:0007669"/>
    <property type="project" value="UniProtKB-UniRule"/>
</dbReference>
<keyword evidence="2 4" id="KW-0808">Transferase</keyword>
<feature type="binding site" evidence="4">
    <location>
        <begin position="14"/>
        <end position="16"/>
    </location>
    <ligand>
        <name>N(1)-(5-phospho-beta-D-ribosyl)glycinamide</name>
        <dbReference type="ChEBI" id="CHEBI:143788"/>
    </ligand>
</feature>
<evidence type="ECO:0000313" key="7">
    <source>
        <dbReference type="Proteomes" id="UP000256520"/>
    </source>
</evidence>
<sequence>MSKLKAAVFASGAGSNFQAIIEKRDLACEIALLICDKQNAGVIEIAKKHQIPTFIFSAKEFASKQAFEEKIVSELRKIEVSWIFLAGYMRIVGSTLLQAFPGKIVNIHPSFLPNFPGKDAIEQAYQAGVNTTGVTVHYIDEGIDTGPIIAQESVAIYSEDTEETLKKRIQEVEHELYPNVINQLLQQSEG</sequence>
<dbReference type="Proteomes" id="UP000256520">
    <property type="component" value="Unassembled WGS sequence"/>
</dbReference>
<dbReference type="EC" id="2.1.2.2" evidence="4"/>
<dbReference type="GO" id="GO:0005829">
    <property type="term" value="C:cytosol"/>
    <property type="evidence" value="ECO:0007669"/>
    <property type="project" value="TreeGrafter"/>
</dbReference>
<dbReference type="RefSeq" id="WP_115749561.1">
    <property type="nucleotide sequence ID" value="NZ_PIOD01000008.1"/>
</dbReference>
<dbReference type="InterPro" id="IPR002376">
    <property type="entry name" value="Formyl_transf_N"/>
</dbReference>
<evidence type="ECO:0000259" key="5">
    <source>
        <dbReference type="Pfam" id="PF00551"/>
    </source>
</evidence>
<evidence type="ECO:0000256" key="1">
    <source>
        <dbReference type="ARBA" id="ARBA00005054"/>
    </source>
</evidence>
<dbReference type="InterPro" id="IPR004607">
    <property type="entry name" value="GART"/>
</dbReference>
<accession>A0A3D8PVP2</accession>
<dbReference type="InterPro" id="IPR036477">
    <property type="entry name" value="Formyl_transf_N_sf"/>
</dbReference>
<dbReference type="OrthoDB" id="9806170at2"/>
<evidence type="ECO:0000256" key="2">
    <source>
        <dbReference type="ARBA" id="ARBA00022679"/>
    </source>
</evidence>
<proteinExistence type="inferred from homology"/>
<evidence type="ECO:0000313" key="6">
    <source>
        <dbReference type="EMBL" id="RDW18965.1"/>
    </source>
</evidence>
<evidence type="ECO:0000256" key="3">
    <source>
        <dbReference type="ARBA" id="ARBA00022755"/>
    </source>
</evidence>
<feature type="binding site" evidence="4">
    <location>
        <begin position="89"/>
        <end position="92"/>
    </location>
    <ligand>
        <name>(6R)-10-formyltetrahydrofolate</name>
        <dbReference type="ChEBI" id="CHEBI:195366"/>
    </ligand>
</feature>
<gene>
    <name evidence="4" type="primary">purN</name>
    <name evidence="6" type="ORF">CWR45_09110</name>
</gene>
<dbReference type="PANTHER" id="PTHR43369">
    <property type="entry name" value="PHOSPHORIBOSYLGLYCINAMIDE FORMYLTRANSFERASE"/>
    <property type="match status" value="1"/>
</dbReference>
<dbReference type="FunFam" id="3.40.50.170:FF:000007">
    <property type="entry name" value="Phosphoribosylglycinamide formyltransferase"/>
    <property type="match status" value="1"/>
</dbReference>
<organism evidence="6 7">
    <name type="scientific">Oceanobacillus chungangensis</name>
    <dbReference type="NCBI Taxonomy" id="1229152"/>
    <lineage>
        <taxon>Bacteria</taxon>
        <taxon>Bacillati</taxon>
        <taxon>Bacillota</taxon>
        <taxon>Bacilli</taxon>
        <taxon>Bacillales</taxon>
        <taxon>Bacillaceae</taxon>
        <taxon>Oceanobacillus</taxon>
    </lineage>
</organism>
<dbReference type="GO" id="GO:0004644">
    <property type="term" value="F:phosphoribosylglycinamide formyltransferase activity"/>
    <property type="evidence" value="ECO:0007669"/>
    <property type="project" value="UniProtKB-UniRule"/>
</dbReference>
<dbReference type="PANTHER" id="PTHR43369:SF2">
    <property type="entry name" value="PHOSPHORIBOSYLGLYCINAMIDE FORMYLTRANSFERASE"/>
    <property type="match status" value="1"/>
</dbReference>
<dbReference type="AlphaFoldDB" id="A0A3D8PVP2"/>
<feature type="binding site" evidence="4">
    <location>
        <position position="106"/>
    </location>
    <ligand>
        <name>(6R)-10-formyltetrahydrofolate</name>
        <dbReference type="ChEBI" id="CHEBI:195366"/>
    </ligand>
</feature>
<dbReference type="SUPFAM" id="SSF53328">
    <property type="entry name" value="Formyltransferase"/>
    <property type="match status" value="1"/>
</dbReference>
<comment type="caution">
    <text evidence="6">The sequence shown here is derived from an EMBL/GenBank/DDBJ whole genome shotgun (WGS) entry which is preliminary data.</text>
</comment>
<feature type="binding site" evidence="4">
    <location>
        <position position="64"/>
    </location>
    <ligand>
        <name>(6R)-10-formyltetrahydrofolate</name>
        <dbReference type="ChEBI" id="CHEBI:195366"/>
    </ligand>
</feature>
<evidence type="ECO:0000256" key="4">
    <source>
        <dbReference type="HAMAP-Rule" id="MF_01930"/>
    </source>
</evidence>
<keyword evidence="7" id="KW-1185">Reference proteome</keyword>
<feature type="domain" description="Formyl transferase N-terminal" evidence="5">
    <location>
        <begin position="5"/>
        <end position="181"/>
    </location>
</feature>
<name>A0A3D8PVP2_9BACI</name>
<dbReference type="HAMAP" id="MF_01930">
    <property type="entry name" value="PurN"/>
    <property type="match status" value="1"/>
</dbReference>
<comment type="similarity">
    <text evidence="4">Belongs to the GART family.</text>
</comment>
<comment type="function">
    <text evidence="4">Catalyzes the transfer of a formyl group from 10-formyltetrahydrofolate to 5-phospho-ribosyl-glycinamide (GAR), producing 5-phospho-ribosyl-N-formylglycinamide (FGAR) and tetrahydrofolate.</text>
</comment>
<dbReference type="CDD" id="cd08645">
    <property type="entry name" value="FMT_core_GART"/>
    <property type="match status" value="1"/>
</dbReference>
<dbReference type="NCBIfam" id="TIGR00639">
    <property type="entry name" value="PurN"/>
    <property type="match status" value="1"/>
</dbReference>